<dbReference type="AlphaFoldDB" id="A0A1R1Y4C1"/>
<evidence type="ECO:0000313" key="1">
    <source>
        <dbReference type="EMBL" id="OMJ21699.1"/>
    </source>
</evidence>
<reference evidence="1 2" key="1">
    <citation type="submission" date="2017-01" db="EMBL/GenBank/DDBJ databases">
        <authorList>
            <person name="Mah S.A."/>
            <person name="Swanson W.J."/>
            <person name="Moy G.W."/>
            <person name="Vacquier V.D."/>
        </authorList>
    </citation>
    <scope>NUCLEOTIDE SEQUENCE [LARGE SCALE GENOMIC DNA]</scope>
    <source>
        <strain evidence="1 2">GSMNP</strain>
    </source>
</reference>
<accession>A0A1R1Y4C1</accession>
<dbReference type="EMBL" id="LSSN01000936">
    <property type="protein sequence ID" value="OMJ21699.1"/>
    <property type="molecule type" value="Genomic_DNA"/>
</dbReference>
<gene>
    <name evidence="1" type="ORF">AYI70_g3310</name>
</gene>
<protein>
    <submittedName>
        <fullName evidence="1">Uncharacterized protein</fullName>
    </submittedName>
</protein>
<proteinExistence type="predicted"/>
<evidence type="ECO:0000313" key="2">
    <source>
        <dbReference type="Proteomes" id="UP000187283"/>
    </source>
</evidence>
<keyword evidence="2" id="KW-1185">Reference proteome</keyword>
<dbReference type="Proteomes" id="UP000187283">
    <property type="component" value="Unassembled WGS sequence"/>
</dbReference>
<organism evidence="1 2">
    <name type="scientific">Smittium culicis</name>
    <dbReference type="NCBI Taxonomy" id="133412"/>
    <lineage>
        <taxon>Eukaryota</taxon>
        <taxon>Fungi</taxon>
        <taxon>Fungi incertae sedis</taxon>
        <taxon>Zoopagomycota</taxon>
        <taxon>Kickxellomycotina</taxon>
        <taxon>Harpellomycetes</taxon>
        <taxon>Harpellales</taxon>
        <taxon>Legeriomycetaceae</taxon>
        <taxon>Smittium</taxon>
    </lineage>
</organism>
<sequence length="91" mass="9269">MNRLGSILGSRVLGCAGISFSVSSRQIPCWAASGRALAIRAGGGAAADECGGQAGVAVLRVHGAEQRRWGQVEACEEVVLADVYPAVQQSG</sequence>
<comment type="caution">
    <text evidence="1">The sequence shown here is derived from an EMBL/GenBank/DDBJ whole genome shotgun (WGS) entry which is preliminary data.</text>
</comment>
<name>A0A1R1Y4C1_9FUNG</name>